<accession>A0A1M5EGQ0</accession>
<sequence>MKQRINLYTEEFTPRLDVWSLSSVAVIWSVTAVLLAMVWAGVSWYGASLQDNLMAKQRQQQQLLSTVSALQQALEQRKPDAGLERQLAQRRHELSNRQLLVNELSLREQIKQQGFADLLDNLAAKNSRDIWLETIQVSEHMMLLEGQLSKPEAMPQWLQRLGQTSSFSGRTFDSARLFRDEEQLRFELSMSRSPETDVQAQGGQK</sequence>
<organism evidence="2 3">
    <name type="scientific">Marisediminitalea aggregata</name>
    <dbReference type="NCBI Taxonomy" id="634436"/>
    <lineage>
        <taxon>Bacteria</taxon>
        <taxon>Pseudomonadati</taxon>
        <taxon>Pseudomonadota</taxon>
        <taxon>Gammaproteobacteria</taxon>
        <taxon>Alteromonadales</taxon>
        <taxon>Alteromonadaceae</taxon>
        <taxon>Marisediminitalea</taxon>
    </lineage>
</organism>
<dbReference type="AlphaFoldDB" id="A0A1M5EGQ0"/>
<keyword evidence="3" id="KW-1185">Reference proteome</keyword>
<keyword evidence="1" id="KW-0812">Transmembrane</keyword>
<dbReference type="Proteomes" id="UP000184520">
    <property type="component" value="Unassembled WGS sequence"/>
</dbReference>
<evidence type="ECO:0000313" key="2">
    <source>
        <dbReference type="EMBL" id="SHF78340.1"/>
    </source>
</evidence>
<evidence type="ECO:0000313" key="3">
    <source>
        <dbReference type="Proteomes" id="UP000184520"/>
    </source>
</evidence>
<dbReference type="EMBL" id="FQWD01000001">
    <property type="protein sequence ID" value="SHF78340.1"/>
    <property type="molecule type" value="Genomic_DNA"/>
</dbReference>
<dbReference type="RefSeq" id="WP_073316988.1">
    <property type="nucleotide sequence ID" value="NZ_FQWD01000001.1"/>
</dbReference>
<name>A0A1M5EGQ0_9ALTE</name>
<dbReference type="OrthoDB" id="6876592at2"/>
<evidence type="ECO:0008006" key="4">
    <source>
        <dbReference type="Google" id="ProtNLM"/>
    </source>
</evidence>
<gene>
    <name evidence="2" type="ORF">SAMN05216361_0387</name>
</gene>
<evidence type="ECO:0000256" key="1">
    <source>
        <dbReference type="SAM" id="Phobius"/>
    </source>
</evidence>
<protein>
    <recommendedName>
        <fullName evidence="4">Fimbrial assembly protein (PilN)</fullName>
    </recommendedName>
</protein>
<dbReference type="STRING" id="634436.SAMN05216361_0387"/>
<keyword evidence="1" id="KW-0472">Membrane</keyword>
<feature type="transmembrane region" description="Helical" evidence="1">
    <location>
        <begin position="25"/>
        <end position="47"/>
    </location>
</feature>
<reference evidence="3" key="1">
    <citation type="submission" date="2016-11" db="EMBL/GenBank/DDBJ databases">
        <authorList>
            <person name="Varghese N."/>
            <person name="Submissions S."/>
        </authorList>
    </citation>
    <scope>NUCLEOTIDE SEQUENCE [LARGE SCALE GENOMIC DNA]</scope>
    <source>
        <strain evidence="3">CGMCC 1.8995</strain>
    </source>
</reference>
<proteinExistence type="predicted"/>
<keyword evidence="1" id="KW-1133">Transmembrane helix</keyword>